<proteinExistence type="predicted"/>
<evidence type="ECO:0000256" key="1">
    <source>
        <dbReference type="SAM" id="MobiDB-lite"/>
    </source>
</evidence>
<feature type="region of interest" description="Disordered" evidence="1">
    <location>
        <begin position="65"/>
        <end position="88"/>
    </location>
</feature>
<feature type="region of interest" description="Disordered" evidence="1">
    <location>
        <begin position="1"/>
        <end position="22"/>
    </location>
</feature>
<accession>A0A382KLC7</accession>
<dbReference type="EMBL" id="UINC01080890">
    <property type="protein sequence ID" value="SVC24253.1"/>
    <property type="molecule type" value="Genomic_DNA"/>
</dbReference>
<dbReference type="AlphaFoldDB" id="A0A382KLC7"/>
<feature type="non-terminal residue" evidence="2">
    <location>
        <position position="1"/>
    </location>
</feature>
<protein>
    <submittedName>
        <fullName evidence="2">Uncharacterized protein</fullName>
    </submittedName>
</protein>
<gene>
    <name evidence="2" type="ORF">METZ01_LOCUS277107</name>
</gene>
<organism evidence="2">
    <name type="scientific">marine metagenome</name>
    <dbReference type="NCBI Taxonomy" id="408172"/>
    <lineage>
        <taxon>unclassified sequences</taxon>
        <taxon>metagenomes</taxon>
        <taxon>ecological metagenomes</taxon>
    </lineage>
</organism>
<sequence length="88" mass="8902">VALAGCGDSAGESDGVPARPTTGFVAEYPTATIEVPDTKEAAVGLTGIAAFNAQLARGWSTPQGLTDLTAKPSPAPVDKSDWTIIESD</sequence>
<reference evidence="2" key="1">
    <citation type="submission" date="2018-05" db="EMBL/GenBank/DDBJ databases">
        <authorList>
            <person name="Lanie J.A."/>
            <person name="Ng W.-L."/>
            <person name="Kazmierczak K.M."/>
            <person name="Andrzejewski T.M."/>
            <person name="Davidsen T.M."/>
            <person name="Wayne K.J."/>
            <person name="Tettelin H."/>
            <person name="Glass J.I."/>
            <person name="Rusch D."/>
            <person name="Podicherti R."/>
            <person name="Tsui H.-C.T."/>
            <person name="Winkler M.E."/>
        </authorList>
    </citation>
    <scope>NUCLEOTIDE SEQUENCE</scope>
</reference>
<name>A0A382KLC7_9ZZZZ</name>
<evidence type="ECO:0000313" key="2">
    <source>
        <dbReference type="EMBL" id="SVC24253.1"/>
    </source>
</evidence>